<proteinExistence type="inferred from homology"/>
<dbReference type="GO" id="GO:0003684">
    <property type="term" value="F:damaged DNA binding"/>
    <property type="evidence" value="ECO:0007669"/>
    <property type="project" value="TreeGrafter"/>
</dbReference>
<dbReference type="AlphaFoldDB" id="A0A4U5N374"/>
<keyword evidence="6" id="KW-0378">Hydrolase</keyword>
<dbReference type="STRING" id="34508.A0A4U5N374"/>
<evidence type="ECO:0000256" key="2">
    <source>
        <dbReference type="ARBA" id="ARBA00010015"/>
    </source>
</evidence>
<dbReference type="Proteomes" id="UP000298663">
    <property type="component" value="Unassembled WGS sequence"/>
</dbReference>
<dbReference type="GO" id="GO:0000712">
    <property type="term" value="P:resolution of meiotic recombination intermediates"/>
    <property type="evidence" value="ECO:0007669"/>
    <property type="project" value="TreeGrafter"/>
</dbReference>
<dbReference type="OrthoDB" id="361020at2759"/>
<keyword evidence="7" id="KW-0238">DNA-binding</keyword>
<dbReference type="GO" id="GO:0003697">
    <property type="term" value="F:single-stranded DNA binding"/>
    <property type="evidence" value="ECO:0007669"/>
    <property type="project" value="TreeGrafter"/>
</dbReference>
<feature type="compositionally biased region" description="Polar residues" evidence="11">
    <location>
        <begin position="580"/>
        <end position="590"/>
    </location>
</feature>
<comment type="similarity">
    <text evidence="2">Belongs to the XPF family.</text>
</comment>
<evidence type="ECO:0000256" key="8">
    <source>
        <dbReference type="ARBA" id="ARBA00023204"/>
    </source>
</evidence>
<gene>
    <name evidence="13" type="ORF">L596_017691</name>
</gene>
<feature type="region of interest" description="Disordered" evidence="11">
    <location>
        <begin position="46"/>
        <end position="71"/>
    </location>
</feature>
<dbReference type="PANTHER" id="PTHR10150">
    <property type="entry name" value="DNA REPAIR ENDONUCLEASE XPF"/>
    <property type="match status" value="1"/>
</dbReference>
<comment type="subcellular location">
    <subcellularLocation>
        <location evidence="1">Nucleus</location>
    </subcellularLocation>
</comment>
<name>A0A4U5N374_STECR</name>
<evidence type="ECO:0000256" key="6">
    <source>
        <dbReference type="ARBA" id="ARBA00022801"/>
    </source>
</evidence>
<dbReference type="InterPro" id="IPR006166">
    <property type="entry name" value="ERCC4_domain"/>
</dbReference>
<evidence type="ECO:0000256" key="5">
    <source>
        <dbReference type="ARBA" id="ARBA00022763"/>
    </source>
</evidence>
<evidence type="ECO:0000256" key="1">
    <source>
        <dbReference type="ARBA" id="ARBA00004123"/>
    </source>
</evidence>
<feature type="region of interest" description="Disordered" evidence="11">
    <location>
        <begin position="875"/>
        <end position="898"/>
    </location>
</feature>
<sequence>MDLIALTEFPCFRAFIHAFLAVIHSHHLLVCFQAMSALNITVKEEPPSSEDEAAPDEYAGFSNLDDSDIPSTKPKTDVLQFENNLMVDTMHDDVLIISGRGLGYERLFALHLQLYSDRKMLVLVINTNQNDEHYFLKKLSEVNANCQPKILNSDVSTKDREDIYLQGGVVFVTSRILMVDLLTERIPVESVSGIMVYRAHTLMTSFQESFILRLLREKKPGVFVKAFSDCPAAIVAGGIGQLQRLVDKLYVRRVRVLPRFDVDVKTDFDRELSYQQLVEIRVDLPTPYRKVVSPLVDIIRTCVRELKQASPGVTSSMAEESASPYSGVIPSALEIELKQKSLMLTEKQQRLLKDLSQLRGIMEQVEHLDPISAFRAFKAIRNNKDLLATNSGWVFTRTAAKIHTALEDVSHNMSKSSLYPAKWGALASILDEIRRIAERRFAEGSAKEKPSNILILCASGEACKLLADVLKFGIESYGSELEKQLADEEERDCEIKDSTPLWEPHRVATFGLDYQQHKKNREGLMSDLVKDQKKEAKEGRKRRAKAETVASKGRQTSLSDFGVVSKKQKAGNAEPKAAEPSTSKKGNSLDISDPTEGIYEDPQILLIPHGERYNLQNQLQSLKPEFVLFYNMDLVSLRIVETFRAVEDCPSTVYTFMYKESTEEDRYYHALRREQLAFEQILREQMVLLIPREWNVDREQPPIIQKSTRDGRAIEQPENPSVIVDMREFNSELPTVLYKKGIDLVPSTVEVGDYILSDDIAVERKALDDLTQSLHSGRVFKQVQQMLSNYKHAVLLIESRDKFRMKMVNGGPFQGELSRRCRETRSLFTILVRSNPKLHCLWSMDPRNTAELFEELKMNQANPNLEKALAIKWDNEGNPDEEPSSSSTSQEDGKKAKKVNPVLHRQLLHLPGLTGGDVDKIMRSNIVKNVFEVATATEEKLIKAVGQNEPQAKALHSFLTMDFRYS</sequence>
<dbReference type="GO" id="GO:1901255">
    <property type="term" value="P:nucleotide-excision repair involved in interstrand cross-link repair"/>
    <property type="evidence" value="ECO:0007669"/>
    <property type="project" value="TreeGrafter"/>
</dbReference>
<evidence type="ECO:0000256" key="9">
    <source>
        <dbReference type="ARBA" id="ARBA00023242"/>
    </source>
</evidence>
<evidence type="ECO:0000256" key="7">
    <source>
        <dbReference type="ARBA" id="ARBA00023125"/>
    </source>
</evidence>
<reference evidence="13 14" key="2">
    <citation type="journal article" date="2019" name="G3 (Bethesda)">
        <title>Hybrid Assembly of the Genome of the Entomopathogenic Nematode Steinernema carpocapsae Identifies the X-Chromosome.</title>
        <authorList>
            <person name="Serra L."/>
            <person name="Macchietto M."/>
            <person name="Macias-Munoz A."/>
            <person name="McGill C.J."/>
            <person name="Rodriguez I.M."/>
            <person name="Rodriguez B."/>
            <person name="Murad R."/>
            <person name="Mortazavi A."/>
        </authorList>
    </citation>
    <scope>NUCLEOTIDE SEQUENCE [LARGE SCALE GENOMIC DNA]</scope>
    <source>
        <strain evidence="13 14">ALL</strain>
    </source>
</reference>
<dbReference type="EMBL" id="AZBU02000005">
    <property type="protein sequence ID" value="TKR76572.1"/>
    <property type="molecule type" value="Genomic_DNA"/>
</dbReference>
<dbReference type="SMART" id="SM00891">
    <property type="entry name" value="ERCC4"/>
    <property type="match status" value="1"/>
</dbReference>
<dbReference type="GO" id="GO:0000014">
    <property type="term" value="F:single-stranded DNA endodeoxyribonuclease activity"/>
    <property type="evidence" value="ECO:0007669"/>
    <property type="project" value="TreeGrafter"/>
</dbReference>
<organism evidence="13 14">
    <name type="scientific">Steinernema carpocapsae</name>
    <name type="common">Entomopathogenic nematode</name>
    <dbReference type="NCBI Taxonomy" id="34508"/>
    <lineage>
        <taxon>Eukaryota</taxon>
        <taxon>Metazoa</taxon>
        <taxon>Ecdysozoa</taxon>
        <taxon>Nematoda</taxon>
        <taxon>Chromadorea</taxon>
        <taxon>Rhabditida</taxon>
        <taxon>Tylenchina</taxon>
        <taxon>Panagrolaimomorpha</taxon>
        <taxon>Strongyloidoidea</taxon>
        <taxon>Steinernematidae</taxon>
        <taxon>Steinernema</taxon>
    </lineage>
</organism>
<evidence type="ECO:0000313" key="14">
    <source>
        <dbReference type="Proteomes" id="UP000298663"/>
    </source>
</evidence>
<evidence type="ECO:0000256" key="10">
    <source>
        <dbReference type="ARBA" id="ARBA00072370"/>
    </source>
</evidence>
<keyword evidence="14" id="KW-1185">Reference proteome</keyword>
<comment type="caution">
    <text evidence="13">The sequence shown here is derived from an EMBL/GenBank/DDBJ whole genome shotgun (WGS) entry which is preliminary data.</text>
</comment>
<keyword evidence="3" id="KW-0540">Nuclease</keyword>
<keyword evidence="8" id="KW-0234">DNA repair</keyword>
<dbReference type="PANTHER" id="PTHR10150:SF0">
    <property type="entry name" value="DNA REPAIR ENDONUCLEASE XPF"/>
    <property type="match status" value="1"/>
</dbReference>
<keyword evidence="9" id="KW-0539">Nucleus</keyword>
<dbReference type="Gene3D" id="3.40.50.10130">
    <property type="match status" value="1"/>
</dbReference>
<evidence type="ECO:0000256" key="11">
    <source>
        <dbReference type="SAM" id="MobiDB-lite"/>
    </source>
</evidence>
<dbReference type="SUPFAM" id="SSF47781">
    <property type="entry name" value="RuvA domain 2-like"/>
    <property type="match status" value="1"/>
</dbReference>
<evidence type="ECO:0000256" key="3">
    <source>
        <dbReference type="ARBA" id="ARBA00022722"/>
    </source>
</evidence>
<reference evidence="13 14" key="1">
    <citation type="journal article" date="2015" name="Genome Biol.">
        <title>Comparative genomics of Steinernema reveals deeply conserved gene regulatory networks.</title>
        <authorList>
            <person name="Dillman A.R."/>
            <person name="Macchietto M."/>
            <person name="Porter C.F."/>
            <person name="Rogers A."/>
            <person name="Williams B."/>
            <person name="Antoshechkin I."/>
            <person name="Lee M.M."/>
            <person name="Goodwin Z."/>
            <person name="Lu X."/>
            <person name="Lewis E.E."/>
            <person name="Goodrich-Blair H."/>
            <person name="Stock S.P."/>
            <person name="Adams B.J."/>
            <person name="Sternberg P.W."/>
            <person name="Mortazavi A."/>
        </authorList>
    </citation>
    <scope>NUCLEOTIDE SEQUENCE [LARGE SCALE GENOMIC DNA]</scope>
    <source>
        <strain evidence="13 14">ALL</strain>
    </source>
</reference>
<keyword evidence="5" id="KW-0227">DNA damage</keyword>
<feature type="region of interest" description="Disordered" evidence="11">
    <location>
        <begin position="521"/>
        <end position="594"/>
    </location>
</feature>
<dbReference type="Gene3D" id="1.10.150.20">
    <property type="entry name" value="5' to 3' exonuclease, C-terminal subdomain"/>
    <property type="match status" value="1"/>
</dbReference>
<dbReference type="Pfam" id="PF02732">
    <property type="entry name" value="ERCC4"/>
    <property type="match status" value="1"/>
</dbReference>
<dbReference type="SUPFAM" id="SSF52980">
    <property type="entry name" value="Restriction endonuclease-like"/>
    <property type="match status" value="1"/>
</dbReference>
<dbReference type="CDD" id="cd20078">
    <property type="entry name" value="XPF_nuclease_XPF_euk"/>
    <property type="match status" value="1"/>
</dbReference>
<evidence type="ECO:0000259" key="12">
    <source>
        <dbReference type="SMART" id="SM00891"/>
    </source>
</evidence>
<dbReference type="InterPro" id="IPR010994">
    <property type="entry name" value="RuvA_2-like"/>
</dbReference>
<protein>
    <recommendedName>
        <fullName evidence="10">DNA repair endonuclease XPF</fullName>
    </recommendedName>
</protein>
<evidence type="ECO:0000313" key="13">
    <source>
        <dbReference type="EMBL" id="TKR76572.1"/>
    </source>
</evidence>
<dbReference type="GO" id="GO:0000724">
    <property type="term" value="P:double-strand break repair via homologous recombination"/>
    <property type="evidence" value="ECO:0007669"/>
    <property type="project" value="TreeGrafter"/>
</dbReference>
<feature type="domain" description="ERCC4" evidence="12">
    <location>
        <begin position="721"/>
        <end position="801"/>
    </location>
</feature>
<dbReference type="InterPro" id="IPR047520">
    <property type="entry name" value="XPF_nuclease"/>
</dbReference>
<accession>A0A4U5N374</accession>
<feature type="compositionally biased region" description="Basic and acidic residues" evidence="11">
    <location>
        <begin position="521"/>
        <end position="538"/>
    </location>
</feature>
<dbReference type="InterPro" id="IPR011335">
    <property type="entry name" value="Restrct_endonuc-II-like"/>
</dbReference>
<evidence type="ECO:0000256" key="4">
    <source>
        <dbReference type="ARBA" id="ARBA00022759"/>
    </source>
</evidence>
<dbReference type="FunFam" id="3.40.50.10130:FF:000002">
    <property type="entry name" value="DNA repair endonuclease XPF"/>
    <property type="match status" value="1"/>
</dbReference>
<keyword evidence="4" id="KW-0255">Endonuclease</keyword>
<dbReference type="GO" id="GO:0000110">
    <property type="term" value="C:nucleotide-excision repair factor 1 complex"/>
    <property type="evidence" value="ECO:0007669"/>
    <property type="project" value="TreeGrafter"/>
</dbReference>